<keyword evidence="2 7" id="KW-0812">Transmembrane</keyword>
<feature type="transmembrane region" description="Helical" evidence="7">
    <location>
        <begin position="31"/>
        <end position="52"/>
    </location>
</feature>
<evidence type="ECO:0000256" key="4">
    <source>
        <dbReference type="ARBA" id="ARBA00022840"/>
    </source>
</evidence>
<dbReference type="InterPro" id="IPR017871">
    <property type="entry name" value="ABC_transporter-like_CS"/>
</dbReference>
<protein>
    <submittedName>
        <fullName evidence="10">ABC transporter ATP-binding protein</fullName>
    </submittedName>
</protein>
<dbReference type="PANTHER" id="PTHR24221:SF654">
    <property type="entry name" value="ATP-BINDING CASSETTE SUB-FAMILY B MEMBER 6"/>
    <property type="match status" value="1"/>
</dbReference>
<dbReference type="Proteomes" id="UP001377804">
    <property type="component" value="Unassembled WGS sequence"/>
</dbReference>
<dbReference type="PANTHER" id="PTHR24221">
    <property type="entry name" value="ATP-BINDING CASSETTE SUB-FAMILY B"/>
    <property type="match status" value="1"/>
</dbReference>
<keyword evidence="3" id="KW-0547">Nucleotide-binding</keyword>
<comment type="subcellular location">
    <subcellularLocation>
        <location evidence="1">Cell membrane</location>
        <topology evidence="1">Multi-pass membrane protein</topology>
    </subcellularLocation>
</comment>
<dbReference type="InterPro" id="IPR039421">
    <property type="entry name" value="Type_1_exporter"/>
</dbReference>
<evidence type="ECO:0000256" key="1">
    <source>
        <dbReference type="ARBA" id="ARBA00004651"/>
    </source>
</evidence>
<gene>
    <name evidence="10" type="ORF">R4Y45_07050</name>
</gene>
<dbReference type="Gene3D" id="3.40.50.300">
    <property type="entry name" value="P-loop containing nucleotide triphosphate hydrolases"/>
    <property type="match status" value="1"/>
</dbReference>
<dbReference type="EMBL" id="JAWMWG010000005">
    <property type="protein sequence ID" value="MEJ6348975.1"/>
    <property type="molecule type" value="Genomic_DNA"/>
</dbReference>
<keyword evidence="11" id="KW-1185">Reference proteome</keyword>
<evidence type="ECO:0000256" key="3">
    <source>
        <dbReference type="ARBA" id="ARBA00022741"/>
    </source>
</evidence>
<dbReference type="Pfam" id="PF00664">
    <property type="entry name" value="ABC_membrane"/>
    <property type="match status" value="1"/>
</dbReference>
<keyword evidence="6 7" id="KW-0472">Membrane</keyword>
<sequence>MKLTYELKDSNTDHQVKINLKWILETLPTPLIVAIIILGITSSFEAILNGYIMGQIIKVNLSDLGSVTRFILQAFIAYLITYLSAYSFLMLKNQAIKILNVKLKQTFFKNAFNGDQDESDITNSITTISKQIEQSYFNSIFMLIQTGLTIISTTIFILGTHFLLGSIYIVLSFLSLIPSYLGRKKLDVKVKEWSTSNSELLNNTSDTFRGRTEIRNFDVKSLFFSKINRLLNKEELNYRNLSNYQTTLMLYAWGFAILTYLGPIAIGLYLAQFSSLGITTSIIVSLILTADSVVGNMRSLTSLQNAVAGTNGIRTIAKSQQPKIIKDHSENSTAGLVIKNLQVNRGPKVILDNINLTLTEQEKALITGPSGVGKSTLLSAISGQVNKANGNVYFNQSIVDNSDYVYISQDIWLFDGTLRDNLTLFENYSDEVLTEVIQKVGLLEELGDHALDMEIKNKGENVSGGQAQRIAIARGLLRDKKLFILDEITSSLDVKNAKKIHDLIYQLPVTVIESAHNYDDEQLEQYAIKKLVLSSNGLNPVTTSA</sequence>
<comment type="caution">
    <text evidence="10">The sequence shown here is derived from an EMBL/GenBank/DDBJ whole genome shotgun (WGS) entry which is preliminary data.</text>
</comment>
<feature type="domain" description="ABC transmembrane type-1" evidence="9">
    <location>
        <begin position="33"/>
        <end position="309"/>
    </location>
</feature>
<accession>A0ABU8SIW4</accession>
<dbReference type="SMART" id="SM00382">
    <property type="entry name" value="AAA"/>
    <property type="match status" value="1"/>
</dbReference>
<feature type="transmembrane region" description="Helical" evidence="7">
    <location>
        <begin position="72"/>
        <end position="91"/>
    </location>
</feature>
<dbReference type="InterPro" id="IPR027417">
    <property type="entry name" value="P-loop_NTPase"/>
</dbReference>
<dbReference type="InterPro" id="IPR011527">
    <property type="entry name" value="ABC1_TM_dom"/>
</dbReference>
<dbReference type="GO" id="GO:0005524">
    <property type="term" value="F:ATP binding"/>
    <property type="evidence" value="ECO:0007669"/>
    <property type="project" value="UniProtKB-KW"/>
</dbReference>
<evidence type="ECO:0000313" key="10">
    <source>
        <dbReference type="EMBL" id="MEJ6348975.1"/>
    </source>
</evidence>
<evidence type="ECO:0000256" key="7">
    <source>
        <dbReference type="SAM" id="Phobius"/>
    </source>
</evidence>
<dbReference type="InterPro" id="IPR003593">
    <property type="entry name" value="AAA+_ATPase"/>
</dbReference>
<dbReference type="PROSITE" id="PS50929">
    <property type="entry name" value="ABC_TM1F"/>
    <property type="match status" value="1"/>
</dbReference>
<feature type="transmembrane region" description="Helical" evidence="7">
    <location>
        <begin position="163"/>
        <end position="181"/>
    </location>
</feature>
<dbReference type="InterPro" id="IPR003439">
    <property type="entry name" value="ABC_transporter-like_ATP-bd"/>
</dbReference>
<dbReference type="Pfam" id="PF00005">
    <property type="entry name" value="ABC_tran"/>
    <property type="match status" value="1"/>
</dbReference>
<evidence type="ECO:0000256" key="5">
    <source>
        <dbReference type="ARBA" id="ARBA00022989"/>
    </source>
</evidence>
<feature type="transmembrane region" description="Helical" evidence="7">
    <location>
        <begin position="136"/>
        <end position="157"/>
    </location>
</feature>
<keyword evidence="4 10" id="KW-0067">ATP-binding</keyword>
<reference evidence="10 11" key="1">
    <citation type="submission" date="2023-10" db="EMBL/GenBank/DDBJ databases">
        <title>Holzapfeliella saturejae sp. nov. isolated from Satureja montana flowers.</title>
        <authorList>
            <person name="Alcantara C."/>
            <person name="Zuniga M."/>
            <person name="Landete J.M."/>
            <person name="Monedero V."/>
        </authorList>
    </citation>
    <scope>NUCLEOTIDE SEQUENCE [LARGE SCALE GENOMIC DNA]</scope>
    <source>
        <strain evidence="10 11">He02</strain>
    </source>
</reference>
<dbReference type="SUPFAM" id="SSF90123">
    <property type="entry name" value="ABC transporter transmembrane region"/>
    <property type="match status" value="1"/>
</dbReference>
<dbReference type="PROSITE" id="PS00211">
    <property type="entry name" value="ABC_TRANSPORTER_1"/>
    <property type="match status" value="1"/>
</dbReference>
<dbReference type="RefSeq" id="WP_339970479.1">
    <property type="nucleotide sequence ID" value="NZ_JAWMWG010000005.1"/>
</dbReference>
<evidence type="ECO:0000256" key="2">
    <source>
        <dbReference type="ARBA" id="ARBA00022692"/>
    </source>
</evidence>
<proteinExistence type="predicted"/>
<evidence type="ECO:0000256" key="6">
    <source>
        <dbReference type="ARBA" id="ARBA00023136"/>
    </source>
</evidence>
<evidence type="ECO:0000259" key="9">
    <source>
        <dbReference type="PROSITE" id="PS50929"/>
    </source>
</evidence>
<keyword evidence="5 7" id="KW-1133">Transmembrane helix</keyword>
<dbReference type="InterPro" id="IPR036640">
    <property type="entry name" value="ABC1_TM_sf"/>
</dbReference>
<evidence type="ECO:0000313" key="11">
    <source>
        <dbReference type="Proteomes" id="UP001377804"/>
    </source>
</evidence>
<name>A0ABU8SIW4_9LACO</name>
<dbReference type="PROSITE" id="PS50893">
    <property type="entry name" value="ABC_TRANSPORTER_2"/>
    <property type="match status" value="1"/>
</dbReference>
<dbReference type="Gene3D" id="1.20.1560.10">
    <property type="entry name" value="ABC transporter type 1, transmembrane domain"/>
    <property type="match status" value="1"/>
</dbReference>
<feature type="domain" description="ABC transporter" evidence="8">
    <location>
        <begin position="336"/>
        <end position="545"/>
    </location>
</feature>
<organism evidence="10 11">
    <name type="scientific">Holzapfeliella saturejae</name>
    <dbReference type="NCBI Taxonomy" id="3082953"/>
    <lineage>
        <taxon>Bacteria</taxon>
        <taxon>Bacillati</taxon>
        <taxon>Bacillota</taxon>
        <taxon>Bacilli</taxon>
        <taxon>Lactobacillales</taxon>
        <taxon>Lactobacillaceae</taxon>
        <taxon>Holzapfeliella</taxon>
    </lineage>
</organism>
<dbReference type="SUPFAM" id="SSF52540">
    <property type="entry name" value="P-loop containing nucleoside triphosphate hydrolases"/>
    <property type="match status" value="1"/>
</dbReference>
<evidence type="ECO:0000259" key="8">
    <source>
        <dbReference type="PROSITE" id="PS50893"/>
    </source>
</evidence>
<feature type="transmembrane region" description="Helical" evidence="7">
    <location>
        <begin position="248"/>
        <end position="270"/>
    </location>
</feature>